<keyword evidence="2" id="KW-1003">Cell membrane</keyword>
<organism evidence="11 12">
    <name type="scientific">Arenimonas caeni</name>
    <dbReference type="NCBI Taxonomy" id="2058085"/>
    <lineage>
        <taxon>Bacteria</taxon>
        <taxon>Pseudomonadati</taxon>
        <taxon>Pseudomonadota</taxon>
        <taxon>Gammaproteobacteria</taxon>
        <taxon>Lysobacterales</taxon>
        <taxon>Lysobacteraceae</taxon>
        <taxon>Arenimonas</taxon>
    </lineage>
</organism>
<evidence type="ECO:0000259" key="10">
    <source>
        <dbReference type="Pfam" id="PF00535"/>
    </source>
</evidence>
<evidence type="ECO:0000256" key="6">
    <source>
        <dbReference type="ARBA" id="ARBA00022989"/>
    </source>
</evidence>
<proteinExistence type="inferred from homology"/>
<gene>
    <name evidence="11" type="ORF">C6N40_02740</name>
</gene>
<dbReference type="RefSeq" id="WP_106989487.1">
    <property type="nucleotide sequence ID" value="NZ_KZ679085.1"/>
</dbReference>
<dbReference type="Pfam" id="PF00535">
    <property type="entry name" value="Glycos_transf_2"/>
    <property type="match status" value="1"/>
</dbReference>
<comment type="subcellular location">
    <subcellularLocation>
        <location evidence="1">Cell membrane</location>
        <topology evidence="1">Multi-pass membrane protein</topology>
    </subcellularLocation>
</comment>
<feature type="domain" description="Glycosyltransferase 2-like" evidence="10">
    <location>
        <begin position="15"/>
        <end position="177"/>
    </location>
</feature>
<comment type="similarity">
    <text evidence="8">Belongs to the glycosyltransferase 2 family. GtrB subfamily.</text>
</comment>
<evidence type="ECO:0000256" key="2">
    <source>
        <dbReference type="ARBA" id="ARBA00022475"/>
    </source>
</evidence>
<name>A0A2P6MAS9_9GAMM</name>
<feature type="transmembrane region" description="Helical" evidence="9">
    <location>
        <begin position="240"/>
        <end position="261"/>
    </location>
</feature>
<accession>A0A2P6MAS9</accession>
<keyword evidence="3" id="KW-0328">Glycosyltransferase</keyword>
<evidence type="ECO:0000313" key="11">
    <source>
        <dbReference type="EMBL" id="PRH83101.1"/>
    </source>
</evidence>
<sequence>MTPPRTPRPALARLSIVVPCYNEAAVIGETVRRLQALCDSLPDTQAEMIFVDDGSRDATRVLLRGFAAQDQRIRVIGLARNFGHQLAVTAGIDAAGGDAVVLIDADLQDPPEVVAEMLARWREGYDVVYGTRTERPGESWFKLASARAFYRLLNRLSDVPIPLDTGDFRLMDRAVVEVLKAMPERDRFIRGMVSWVGFRQLALPYRRAGRFAGETKYPLRKMLRFAGDGILSFSTRPLQLSIGLGFLSAGLALLGMLYAVVVRLVTTEWVAGWAAIMVAVLFVGGVQLVSIGILGEYIGRIYHEVKRRPLYVTEEEIGARGRNEV</sequence>
<dbReference type="GO" id="GO:0005886">
    <property type="term" value="C:plasma membrane"/>
    <property type="evidence" value="ECO:0007669"/>
    <property type="project" value="UniProtKB-SubCell"/>
</dbReference>
<dbReference type="CDD" id="cd04187">
    <property type="entry name" value="DPM1_like_bac"/>
    <property type="match status" value="1"/>
</dbReference>
<dbReference type="GO" id="GO:0016757">
    <property type="term" value="F:glycosyltransferase activity"/>
    <property type="evidence" value="ECO:0007669"/>
    <property type="project" value="UniProtKB-KW"/>
</dbReference>
<evidence type="ECO:0000256" key="9">
    <source>
        <dbReference type="SAM" id="Phobius"/>
    </source>
</evidence>
<dbReference type="InterPro" id="IPR029044">
    <property type="entry name" value="Nucleotide-diphossugar_trans"/>
</dbReference>
<dbReference type="InterPro" id="IPR001173">
    <property type="entry name" value="Glyco_trans_2-like"/>
</dbReference>
<evidence type="ECO:0000256" key="4">
    <source>
        <dbReference type="ARBA" id="ARBA00022679"/>
    </source>
</evidence>
<keyword evidence="7 9" id="KW-0472">Membrane</keyword>
<protein>
    <submittedName>
        <fullName evidence="11">Glycosyltransferase</fullName>
    </submittedName>
</protein>
<evidence type="ECO:0000313" key="12">
    <source>
        <dbReference type="Proteomes" id="UP000241736"/>
    </source>
</evidence>
<keyword evidence="4 11" id="KW-0808">Transferase</keyword>
<dbReference type="AlphaFoldDB" id="A0A2P6MAS9"/>
<evidence type="ECO:0000256" key="3">
    <source>
        <dbReference type="ARBA" id="ARBA00022676"/>
    </source>
</evidence>
<dbReference type="PANTHER" id="PTHR48090">
    <property type="entry name" value="UNDECAPRENYL-PHOSPHATE 4-DEOXY-4-FORMAMIDO-L-ARABINOSE TRANSFERASE-RELATED"/>
    <property type="match status" value="1"/>
</dbReference>
<evidence type="ECO:0000256" key="1">
    <source>
        <dbReference type="ARBA" id="ARBA00004651"/>
    </source>
</evidence>
<dbReference type="FunFam" id="3.90.550.10:FF:000079">
    <property type="entry name" value="Probable glycosyl transferase"/>
    <property type="match status" value="1"/>
</dbReference>
<dbReference type="PANTHER" id="PTHR48090:SF1">
    <property type="entry name" value="PROPHAGE BACTOPRENOL GLUCOSYL TRANSFERASE HOMOLOG"/>
    <property type="match status" value="1"/>
</dbReference>
<keyword evidence="6 9" id="KW-1133">Transmembrane helix</keyword>
<dbReference type="InterPro" id="IPR050256">
    <property type="entry name" value="Glycosyltransferase_2"/>
</dbReference>
<keyword evidence="5 9" id="KW-0812">Transmembrane</keyword>
<keyword evidence="12" id="KW-1185">Reference proteome</keyword>
<dbReference type="Proteomes" id="UP000241736">
    <property type="component" value="Unassembled WGS sequence"/>
</dbReference>
<evidence type="ECO:0000256" key="7">
    <source>
        <dbReference type="ARBA" id="ARBA00023136"/>
    </source>
</evidence>
<dbReference type="SUPFAM" id="SSF53448">
    <property type="entry name" value="Nucleotide-diphospho-sugar transferases"/>
    <property type="match status" value="1"/>
</dbReference>
<evidence type="ECO:0000256" key="5">
    <source>
        <dbReference type="ARBA" id="ARBA00022692"/>
    </source>
</evidence>
<comment type="caution">
    <text evidence="11">The sequence shown here is derived from an EMBL/GenBank/DDBJ whole genome shotgun (WGS) entry which is preliminary data.</text>
</comment>
<dbReference type="Gene3D" id="3.90.550.10">
    <property type="entry name" value="Spore Coat Polysaccharide Biosynthesis Protein SpsA, Chain A"/>
    <property type="match status" value="1"/>
</dbReference>
<dbReference type="EMBL" id="PVLF01000003">
    <property type="protein sequence ID" value="PRH83101.1"/>
    <property type="molecule type" value="Genomic_DNA"/>
</dbReference>
<evidence type="ECO:0000256" key="8">
    <source>
        <dbReference type="ARBA" id="ARBA00038152"/>
    </source>
</evidence>
<dbReference type="OrthoDB" id="9811884at2"/>
<feature type="transmembrane region" description="Helical" evidence="9">
    <location>
        <begin position="273"/>
        <end position="298"/>
    </location>
</feature>
<reference evidence="11 12" key="1">
    <citation type="submission" date="2018-03" db="EMBL/GenBank/DDBJ databases">
        <title>Arenimonas caeni sp. nov., isolated from activated sludge.</title>
        <authorList>
            <person name="Liu H."/>
        </authorList>
    </citation>
    <scope>NUCLEOTIDE SEQUENCE [LARGE SCALE GENOMIC DNA]</scope>
    <source>
        <strain evidence="12">z29</strain>
    </source>
</reference>